<keyword evidence="1" id="KW-0812">Transmembrane</keyword>
<feature type="domain" description="Acyltransferase 3" evidence="2">
    <location>
        <begin position="3"/>
        <end position="351"/>
    </location>
</feature>
<dbReference type="Proteomes" id="UP000177354">
    <property type="component" value="Unassembled WGS sequence"/>
</dbReference>
<evidence type="ECO:0000313" key="4">
    <source>
        <dbReference type="Proteomes" id="UP000177354"/>
    </source>
</evidence>
<dbReference type="Pfam" id="PF01757">
    <property type="entry name" value="Acyl_transf_3"/>
    <property type="match status" value="1"/>
</dbReference>
<evidence type="ECO:0000259" key="2">
    <source>
        <dbReference type="Pfam" id="PF01757"/>
    </source>
</evidence>
<dbReference type="EMBL" id="MFJF01000005">
    <property type="protein sequence ID" value="OGG07993.1"/>
    <property type="molecule type" value="Genomic_DNA"/>
</dbReference>
<feature type="transmembrane region" description="Helical" evidence="1">
    <location>
        <begin position="161"/>
        <end position="184"/>
    </location>
</feature>
<keyword evidence="1" id="KW-1133">Transmembrane helix</keyword>
<sequence>MGLIRLILVISIFVVHIRNYEGDFLLGATLAVHLFFLISGFFISFVLTEKYKSIKGRVKTFYLTRFLRILPLYWLILFLTLLTIIFFRNYFLSEPQSYFGNILAQFHSISAFPAPAVLYFFLINLTPVFQDTVFYLKIHSLSNNLILSGNALIFVPKVAGFLLVPVAWILALEIYFYLLAPWLLKLKIKPLLVFIILLMLLRIDFILNGLYYDPWNYRFFPLELNIFLLGILSYKMSGKILRFSPNKLIDMVLYITVLIVIINYYSLPQLFIGNFPLIHWIIILLLGSVLPFIFRLFKYNKLDIFLSNFSYILFLSHFLIIDTFRSLYPVSPNHFELIVTVSIILFSLILYIFFLIPLEKFRSKFNIAK</sequence>
<comment type="caution">
    <text evidence="3">The sequence shown here is derived from an EMBL/GenBank/DDBJ whole genome shotgun (WGS) entry which is preliminary data.</text>
</comment>
<feature type="transmembrane region" description="Helical" evidence="1">
    <location>
        <begin position="191"/>
        <end position="211"/>
    </location>
</feature>
<keyword evidence="1" id="KW-0472">Membrane</keyword>
<feature type="transmembrane region" description="Helical" evidence="1">
    <location>
        <begin position="309"/>
        <end position="328"/>
    </location>
</feature>
<dbReference type="AlphaFoldDB" id="A0A1F5Z6G7"/>
<dbReference type="GO" id="GO:0016747">
    <property type="term" value="F:acyltransferase activity, transferring groups other than amino-acyl groups"/>
    <property type="evidence" value="ECO:0007669"/>
    <property type="project" value="InterPro"/>
</dbReference>
<dbReference type="InterPro" id="IPR050879">
    <property type="entry name" value="Acyltransferase_3"/>
</dbReference>
<feature type="transmembrane region" description="Helical" evidence="1">
    <location>
        <begin position="334"/>
        <end position="356"/>
    </location>
</feature>
<protein>
    <recommendedName>
        <fullName evidence="2">Acyltransferase 3 domain-containing protein</fullName>
    </recommendedName>
</protein>
<feature type="transmembrane region" description="Helical" evidence="1">
    <location>
        <begin position="102"/>
        <end position="122"/>
    </location>
</feature>
<accession>A0A1F5Z6G7</accession>
<feature type="transmembrane region" description="Helical" evidence="1">
    <location>
        <begin position="277"/>
        <end position="297"/>
    </location>
</feature>
<evidence type="ECO:0000313" key="3">
    <source>
        <dbReference type="EMBL" id="OGG07993.1"/>
    </source>
</evidence>
<dbReference type="PANTHER" id="PTHR23028:SF53">
    <property type="entry name" value="ACYL_TRANSF_3 DOMAIN-CONTAINING PROTEIN"/>
    <property type="match status" value="1"/>
</dbReference>
<dbReference type="GO" id="GO:0000271">
    <property type="term" value="P:polysaccharide biosynthetic process"/>
    <property type="evidence" value="ECO:0007669"/>
    <property type="project" value="TreeGrafter"/>
</dbReference>
<organism evidence="3 4">
    <name type="scientific">Candidatus Gottesmanbacteria bacterium RIFCSPHIGHO2_01_FULL_40_15</name>
    <dbReference type="NCBI Taxonomy" id="1798376"/>
    <lineage>
        <taxon>Bacteria</taxon>
        <taxon>Candidatus Gottesmaniibacteriota</taxon>
    </lineage>
</organism>
<dbReference type="InterPro" id="IPR002656">
    <property type="entry name" value="Acyl_transf_3_dom"/>
</dbReference>
<gene>
    <name evidence="3" type="ORF">A2777_01210</name>
</gene>
<evidence type="ECO:0000256" key="1">
    <source>
        <dbReference type="SAM" id="Phobius"/>
    </source>
</evidence>
<feature type="transmembrane region" description="Helical" evidence="1">
    <location>
        <begin position="24"/>
        <end position="48"/>
    </location>
</feature>
<dbReference type="GO" id="GO:0016020">
    <property type="term" value="C:membrane"/>
    <property type="evidence" value="ECO:0007669"/>
    <property type="project" value="TreeGrafter"/>
</dbReference>
<feature type="transmembrane region" description="Helical" evidence="1">
    <location>
        <begin position="248"/>
        <end position="265"/>
    </location>
</feature>
<dbReference type="PANTHER" id="PTHR23028">
    <property type="entry name" value="ACETYLTRANSFERASE"/>
    <property type="match status" value="1"/>
</dbReference>
<name>A0A1F5Z6G7_9BACT</name>
<proteinExistence type="predicted"/>
<reference evidence="3 4" key="1">
    <citation type="journal article" date="2016" name="Nat. Commun.">
        <title>Thousands of microbial genomes shed light on interconnected biogeochemical processes in an aquifer system.</title>
        <authorList>
            <person name="Anantharaman K."/>
            <person name="Brown C.T."/>
            <person name="Hug L.A."/>
            <person name="Sharon I."/>
            <person name="Castelle C.J."/>
            <person name="Probst A.J."/>
            <person name="Thomas B.C."/>
            <person name="Singh A."/>
            <person name="Wilkins M.J."/>
            <person name="Karaoz U."/>
            <person name="Brodie E.L."/>
            <person name="Williams K.H."/>
            <person name="Hubbard S.S."/>
            <person name="Banfield J.F."/>
        </authorList>
    </citation>
    <scope>NUCLEOTIDE SEQUENCE [LARGE SCALE GENOMIC DNA]</scope>
</reference>
<feature type="transmembrane region" description="Helical" evidence="1">
    <location>
        <begin position="69"/>
        <end position="90"/>
    </location>
</feature>